<dbReference type="InterPro" id="IPR001387">
    <property type="entry name" value="Cro/C1-type_HTH"/>
</dbReference>
<dbReference type="Proteomes" id="UP000040088">
    <property type="component" value="Unassembled WGS sequence"/>
</dbReference>
<dbReference type="PRINTS" id="PR00030">
    <property type="entry name" value="HTHCRO"/>
</dbReference>
<organism evidence="5 6">
    <name type="scientific">Yersinia aleksiciae</name>
    <dbReference type="NCBI Taxonomy" id="263819"/>
    <lineage>
        <taxon>Bacteria</taxon>
        <taxon>Pseudomonadati</taxon>
        <taxon>Pseudomonadota</taxon>
        <taxon>Gammaproteobacteria</taxon>
        <taxon>Enterobacterales</taxon>
        <taxon>Yersiniaceae</taxon>
        <taxon>Yersinia</taxon>
    </lineage>
</organism>
<dbReference type="InterPro" id="IPR010982">
    <property type="entry name" value="Lambda_DNA-bd_dom_sf"/>
</dbReference>
<dbReference type="CDD" id="cd00093">
    <property type="entry name" value="HTH_XRE"/>
    <property type="match status" value="1"/>
</dbReference>
<dbReference type="PROSITE" id="PS50943">
    <property type="entry name" value="HTH_CROC1"/>
    <property type="match status" value="1"/>
</dbReference>
<name>A0A0T9V0K8_YERAE</name>
<keyword evidence="3" id="KW-0804">Transcription</keyword>
<dbReference type="GO" id="GO:0003677">
    <property type="term" value="F:DNA binding"/>
    <property type="evidence" value="ECO:0007669"/>
    <property type="project" value="UniProtKB-KW"/>
</dbReference>
<dbReference type="PANTHER" id="PTHR40661:SF2">
    <property type="entry name" value="HTH-TYPE TRANSCRIPTIONAL REGULATOR PRTR"/>
    <property type="match status" value="1"/>
</dbReference>
<evidence type="ECO:0000256" key="2">
    <source>
        <dbReference type="ARBA" id="ARBA00023125"/>
    </source>
</evidence>
<dbReference type="AlphaFoldDB" id="A0A0T9V0K8"/>
<evidence type="ECO:0000313" key="6">
    <source>
        <dbReference type="Proteomes" id="UP000040088"/>
    </source>
</evidence>
<evidence type="ECO:0000256" key="3">
    <source>
        <dbReference type="ARBA" id="ARBA00023163"/>
    </source>
</evidence>
<accession>A0A0T9V0K8</accession>
<gene>
    <name evidence="5" type="ORF">ERS008460_04113</name>
</gene>
<dbReference type="EMBL" id="CQEM01000033">
    <property type="protein sequence ID" value="CNL92333.1"/>
    <property type="molecule type" value="Genomic_DNA"/>
</dbReference>
<dbReference type="GO" id="GO:0006355">
    <property type="term" value="P:regulation of DNA-templated transcription"/>
    <property type="evidence" value="ECO:0007669"/>
    <property type="project" value="InterPro"/>
</dbReference>
<dbReference type="SUPFAM" id="SSF47413">
    <property type="entry name" value="lambda repressor-like DNA-binding domains"/>
    <property type="match status" value="1"/>
</dbReference>
<proteinExistence type="predicted"/>
<dbReference type="Pfam" id="PF01381">
    <property type="entry name" value="HTH_3"/>
    <property type="match status" value="1"/>
</dbReference>
<protein>
    <submittedName>
        <fullName evidence="5">Prophage repressor protein</fullName>
    </submittedName>
</protein>
<dbReference type="Gene3D" id="1.10.260.40">
    <property type="entry name" value="lambda repressor-like DNA-binding domains"/>
    <property type="match status" value="1"/>
</dbReference>
<dbReference type="InterPro" id="IPR000655">
    <property type="entry name" value="Cro-like"/>
</dbReference>
<evidence type="ECO:0000256" key="1">
    <source>
        <dbReference type="ARBA" id="ARBA00023015"/>
    </source>
</evidence>
<evidence type="ECO:0000259" key="4">
    <source>
        <dbReference type="PROSITE" id="PS50943"/>
    </source>
</evidence>
<dbReference type="SMART" id="SM00530">
    <property type="entry name" value="HTH_XRE"/>
    <property type="match status" value="1"/>
</dbReference>
<feature type="domain" description="HTH cro/C1-type" evidence="4">
    <location>
        <begin position="10"/>
        <end position="63"/>
    </location>
</feature>
<keyword evidence="1" id="KW-0805">Transcription regulation</keyword>
<keyword evidence="2" id="KW-0238">DNA-binding</keyword>
<dbReference type="PANTHER" id="PTHR40661">
    <property type="match status" value="1"/>
</dbReference>
<reference evidence="6" key="1">
    <citation type="submission" date="2015-03" db="EMBL/GenBank/DDBJ databases">
        <authorList>
            <consortium name="Pathogen Informatics"/>
        </authorList>
    </citation>
    <scope>NUCLEOTIDE SEQUENCE [LARGE SCALE GENOMIC DNA]</scope>
    <source>
        <strain evidence="6">IP27925</strain>
    </source>
</reference>
<sequence length="73" mass="8245">MKMDSISERIKKKRAELNLTQVELAEKTGIKQQSLQQIEAGVTKRPRFLLEIAKALGCDPHWLMYGDSSDKAA</sequence>
<evidence type="ECO:0000313" key="5">
    <source>
        <dbReference type="EMBL" id="CNL92333.1"/>
    </source>
</evidence>